<comment type="caution">
    <text evidence="2">The sequence shown here is derived from an EMBL/GenBank/DDBJ whole genome shotgun (WGS) entry which is preliminary data.</text>
</comment>
<gene>
    <name evidence="2" type="ORF">EYF80_017676</name>
</gene>
<dbReference type="AlphaFoldDB" id="A0A4Z2I1Y8"/>
<evidence type="ECO:0000313" key="2">
    <source>
        <dbReference type="EMBL" id="TNN72099.1"/>
    </source>
</evidence>
<protein>
    <submittedName>
        <fullName evidence="2">Uncharacterized protein</fullName>
    </submittedName>
</protein>
<feature type="region of interest" description="Disordered" evidence="1">
    <location>
        <begin position="13"/>
        <end position="41"/>
    </location>
</feature>
<organism evidence="2 3">
    <name type="scientific">Liparis tanakae</name>
    <name type="common">Tanaka's snailfish</name>
    <dbReference type="NCBI Taxonomy" id="230148"/>
    <lineage>
        <taxon>Eukaryota</taxon>
        <taxon>Metazoa</taxon>
        <taxon>Chordata</taxon>
        <taxon>Craniata</taxon>
        <taxon>Vertebrata</taxon>
        <taxon>Euteleostomi</taxon>
        <taxon>Actinopterygii</taxon>
        <taxon>Neopterygii</taxon>
        <taxon>Teleostei</taxon>
        <taxon>Neoteleostei</taxon>
        <taxon>Acanthomorphata</taxon>
        <taxon>Eupercaria</taxon>
        <taxon>Perciformes</taxon>
        <taxon>Cottioidei</taxon>
        <taxon>Cottales</taxon>
        <taxon>Liparidae</taxon>
        <taxon>Liparis</taxon>
    </lineage>
</organism>
<feature type="region of interest" description="Disordered" evidence="1">
    <location>
        <begin position="55"/>
        <end position="75"/>
    </location>
</feature>
<name>A0A4Z2I1Y8_9TELE</name>
<reference evidence="2 3" key="1">
    <citation type="submission" date="2019-03" db="EMBL/GenBank/DDBJ databases">
        <title>First draft genome of Liparis tanakae, snailfish: a comprehensive survey of snailfish specific genes.</title>
        <authorList>
            <person name="Kim W."/>
            <person name="Song I."/>
            <person name="Jeong J.-H."/>
            <person name="Kim D."/>
            <person name="Kim S."/>
            <person name="Ryu S."/>
            <person name="Song J.Y."/>
            <person name="Lee S.K."/>
        </authorList>
    </citation>
    <scope>NUCLEOTIDE SEQUENCE [LARGE SCALE GENOMIC DNA]</scope>
    <source>
        <tissue evidence="2">Muscle</tissue>
    </source>
</reference>
<evidence type="ECO:0000256" key="1">
    <source>
        <dbReference type="SAM" id="MobiDB-lite"/>
    </source>
</evidence>
<dbReference type="EMBL" id="SRLO01000142">
    <property type="protein sequence ID" value="TNN72099.1"/>
    <property type="molecule type" value="Genomic_DNA"/>
</dbReference>
<proteinExistence type="predicted"/>
<accession>A0A4Z2I1Y8</accession>
<evidence type="ECO:0000313" key="3">
    <source>
        <dbReference type="Proteomes" id="UP000314294"/>
    </source>
</evidence>
<keyword evidence="3" id="KW-1185">Reference proteome</keyword>
<feature type="compositionally biased region" description="Polar residues" evidence="1">
    <location>
        <begin position="13"/>
        <end position="24"/>
    </location>
</feature>
<dbReference type="Proteomes" id="UP000314294">
    <property type="component" value="Unassembled WGS sequence"/>
</dbReference>
<sequence>MSSAPWVQLFIRTKQSITGTTEATESGRREPPPLPRSTRPRRCAVFPRVQLLSRGSLSAVPHEDRPHRNGGHGTNSLSVVLVEQVQNPQQLMKAGQHYIMLG</sequence>